<dbReference type="AlphaFoldDB" id="A0A1M2V5X5"/>
<dbReference type="Proteomes" id="UP000184267">
    <property type="component" value="Unassembled WGS sequence"/>
</dbReference>
<accession>A0A1M2V5X5</accession>
<dbReference type="OrthoDB" id="2799385at2759"/>
<dbReference type="EMBL" id="MNAD01001639">
    <property type="protein sequence ID" value="OJT02985.1"/>
    <property type="molecule type" value="Genomic_DNA"/>
</dbReference>
<feature type="compositionally biased region" description="Polar residues" evidence="1">
    <location>
        <begin position="40"/>
        <end position="49"/>
    </location>
</feature>
<organism evidence="2 3">
    <name type="scientific">Trametes pubescens</name>
    <name type="common">White-rot fungus</name>
    <dbReference type="NCBI Taxonomy" id="154538"/>
    <lineage>
        <taxon>Eukaryota</taxon>
        <taxon>Fungi</taxon>
        <taxon>Dikarya</taxon>
        <taxon>Basidiomycota</taxon>
        <taxon>Agaricomycotina</taxon>
        <taxon>Agaricomycetes</taxon>
        <taxon>Polyporales</taxon>
        <taxon>Polyporaceae</taxon>
        <taxon>Trametes</taxon>
    </lineage>
</organism>
<feature type="region of interest" description="Disordered" evidence="1">
    <location>
        <begin position="119"/>
        <end position="175"/>
    </location>
</feature>
<evidence type="ECO:0000256" key="1">
    <source>
        <dbReference type="SAM" id="MobiDB-lite"/>
    </source>
</evidence>
<comment type="caution">
    <text evidence="2">The sequence shown here is derived from an EMBL/GenBank/DDBJ whole genome shotgun (WGS) entry which is preliminary data.</text>
</comment>
<protein>
    <submittedName>
        <fullName evidence="2">Uncharacterized protein</fullName>
    </submittedName>
</protein>
<gene>
    <name evidence="2" type="ORF">TRAPUB_6464</name>
</gene>
<name>A0A1M2V5X5_TRAPU</name>
<evidence type="ECO:0000313" key="2">
    <source>
        <dbReference type="EMBL" id="OJT02985.1"/>
    </source>
</evidence>
<feature type="region of interest" description="Disordered" evidence="1">
    <location>
        <begin position="14"/>
        <end position="49"/>
    </location>
</feature>
<sequence length="175" mass="19436">MYTYFAGKRAAQGLTKKSLLPPDQPPAVHPPPKHMKHSTRPQSPQRRPSLNTAHILYPSLITDPSILLKLDVLLDETPSPSLDVAKIWATRLGSEVQLNDIITYGDLRLARMRRGDLPVMHSQLPTPDSSISPEPLSTPTSPVVETSWGTAEVKEELEDELESEEEEEELAAEDL</sequence>
<reference evidence="2 3" key="1">
    <citation type="submission" date="2016-10" db="EMBL/GenBank/DDBJ databases">
        <title>Genome sequence of the basidiomycete white-rot fungus Trametes pubescens.</title>
        <authorList>
            <person name="Makela M.R."/>
            <person name="Granchi Z."/>
            <person name="Peng M."/>
            <person name="De Vries R.P."/>
            <person name="Grigoriev I."/>
            <person name="Riley R."/>
            <person name="Hilden K."/>
        </authorList>
    </citation>
    <scope>NUCLEOTIDE SEQUENCE [LARGE SCALE GENOMIC DNA]</scope>
    <source>
        <strain evidence="2 3">FBCC735</strain>
    </source>
</reference>
<feature type="compositionally biased region" description="Polar residues" evidence="1">
    <location>
        <begin position="123"/>
        <end position="149"/>
    </location>
</feature>
<evidence type="ECO:0000313" key="3">
    <source>
        <dbReference type="Proteomes" id="UP000184267"/>
    </source>
</evidence>
<keyword evidence="3" id="KW-1185">Reference proteome</keyword>
<proteinExistence type="predicted"/>
<feature type="compositionally biased region" description="Acidic residues" evidence="1">
    <location>
        <begin position="155"/>
        <end position="175"/>
    </location>
</feature>